<dbReference type="GO" id="GO:0030018">
    <property type="term" value="C:Z disc"/>
    <property type="evidence" value="ECO:0007669"/>
    <property type="project" value="UniProtKB-SubCell"/>
</dbReference>
<dbReference type="CDD" id="cd00354">
    <property type="entry name" value="FBPase"/>
    <property type="match status" value="1"/>
</dbReference>
<comment type="subcellular location">
    <subcellularLocation>
        <location evidence="5">Cell junction</location>
    </subcellularLocation>
    <subcellularLocation>
        <location evidence="4">Cytoplasm</location>
        <location evidence="4">Myofibril</location>
        <location evidence="4">Sarcomere</location>
        <location evidence="4">Z line</location>
    </subcellularLocation>
    <subcellularLocation>
        <location evidence="3">Nucleus</location>
    </subcellularLocation>
</comment>
<dbReference type="HAMAP" id="MF_01855">
    <property type="entry name" value="FBPase_class1"/>
    <property type="match status" value="1"/>
</dbReference>
<comment type="subunit">
    <text evidence="20">Homotetramer. Interacts with ALDOA; the interaction blocks inhibition by physiological concentrations of AMP and reduces inhibition by Ca(2+). Interacts with alpha-actinin and F-actin.</text>
</comment>
<dbReference type="Gene3D" id="3.30.540.10">
    <property type="entry name" value="Fructose-1,6-Bisphosphatase, subunit A, domain 1"/>
    <property type="match status" value="1"/>
</dbReference>
<comment type="cofactor">
    <cofactor evidence="2">
        <name>Mg(2+)</name>
        <dbReference type="ChEBI" id="CHEBI:18420"/>
    </cofactor>
</comment>
<reference evidence="27" key="1">
    <citation type="submission" date="2014-01" db="EMBL/GenBank/DDBJ databases">
        <authorList>
            <person name="Aslett M."/>
        </authorList>
    </citation>
    <scope>NUCLEOTIDE SEQUENCE</scope>
</reference>
<keyword evidence="10" id="KW-0597">Phosphoprotein</keyword>
<evidence type="ECO:0000256" key="4">
    <source>
        <dbReference type="ARBA" id="ARBA00004216"/>
    </source>
</evidence>
<evidence type="ECO:0000256" key="23">
    <source>
        <dbReference type="ARBA" id="ARBA00043165"/>
    </source>
</evidence>
<dbReference type="EMBL" id="HG806001">
    <property type="protein sequence ID" value="CDW56013.1"/>
    <property type="molecule type" value="Genomic_DNA"/>
</dbReference>
<evidence type="ECO:0000256" key="19">
    <source>
        <dbReference type="ARBA" id="ARBA00037516"/>
    </source>
</evidence>
<keyword evidence="16" id="KW-0539">Nucleus</keyword>
<evidence type="ECO:0000256" key="10">
    <source>
        <dbReference type="ARBA" id="ARBA00022553"/>
    </source>
</evidence>
<dbReference type="FunFam" id="3.30.540.10:FF:000005">
    <property type="entry name" value="Fructose-1,6-bisphosphatase isozyme 2"/>
    <property type="match status" value="1"/>
</dbReference>
<comment type="similarity">
    <text evidence="7 24">Belongs to the FBPase class 1 family.</text>
</comment>
<dbReference type="EC" id="3.1.3.11" evidence="8"/>
<evidence type="ECO:0000256" key="9">
    <source>
        <dbReference type="ARBA" id="ARBA00022490"/>
    </source>
</evidence>
<dbReference type="PIRSF" id="PIRSF500210">
    <property type="entry name" value="FBPtase"/>
    <property type="match status" value="1"/>
</dbReference>
<evidence type="ECO:0000256" key="16">
    <source>
        <dbReference type="ARBA" id="ARBA00023242"/>
    </source>
</evidence>
<dbReference type="InterPro" id="IPR033391">
    <property type="entry name" value="FBPase_N"/>
</dbReference>
<dbReference type="Proteomes" id="UP000030665">
    <property type="component" value="Unassembled WGS sequence"/>
</dbReference>
<dbReference type="GO" id="GO:0005986">
    <property type="term" value="P:sucrose biosynthetic process"/>
    <property type="evidence" value="ECO:0007669"/>
    <property type="project" value="TreeGrafter"/>
</dbReference>
<dbReference type="GO" id="GO:0005829">
    <property type="term" value="C:cytosol"/>
    <property type="evidence" value="ECO:0007669"/>
    <property type="project" value="TreeGrafter"/>
</dbReference>
<dbReference type="OrthoDB" id="10256725at2759"/>
<comment type="function">
    <text evidence="19">Catalyzes the hydrolysis of fructose 1,6-bisphosphate to fructose 6-phosphate in the presence of divalent cations and probably participates in glycogen synthesis from carbohydrate precursors, such as lactate.</text>
</comment>
<dbReference type="Pfam" id="PF18913">
    <property type="entry name" value="FBPase_C"/>
    <property type="match status" value="1"/>
</dbReference>
<evidence type="ECO:0000256" key="14">
    <source>
        <dbReference type="ARBA" id="ARBA00022842"/>
    </source>
</evidence>
<evidence type="ECO:0000256" key="12">
    <source>
        <dbReference type="ARBA" id="ARBA00022801"/>
    </source>
</evidence>
<evidence type="ECO:0000256" key="3">
    <source>
        <dbReference type="ARBA" id="ARBA00004123"/>
    </source>
</evidence>
<dbReference type="GO" id="GO:0046872">
    <property type="term" value="F:metal ion binding"/>
    <property type="evidence" value="ECO:0007669"/>
    <property type="project" value="UniProtKB-KW"/>
</dbReference>
<keyword evidence="17 24" id="KW-0119">Carbohydrate metabolism</keyword>
<dbReference type="PRINTS" id="PR00115">
    <property type="entry name" value="F16BPHPHTASE"/>
</dbReference>
<sequence>MDLRRASEQFGIDTDSITLTRFVLSKQKKIPGATGEFTNLINSILTAVKAISSAVRKAGMARLYGLYGSTNVQGEDVKKIDILSNELMVNMISSSFTTCLMVSEEETNVIEVTKSTQGKYVVVFDPLDGSSNIDCCGSIGTIFGIYRKTSEDMPNLEDVLQPGKKLLAAGYALYGSATMVVLTLGHGVNGFTLDPAVGEFILTHPKIQVPRRGRIYSINESLTKYWDKATVQYVMDKKSLSTDSEEPYQARYVGSMVADIHRTLIYGGIFMYPASTKAPNGKLRLLYECNPMAMIMEQGGGKATSGTMPILDLKPESIHQRSPIVMGSADDVEDYLAYVRRFKNEF</sequence>
<evidence type="ECO:0000256" key="21">
    <source>
        <dbReference type="ARBA" id="ARBA00040321"/>
    </source>
</evidence>
<evidence type="ECO:0000313" key="27">
    <source>
        <dbReference type="EMBL" id="CDW56013.1"/>
    </source>
</evidence>
<keyword evidence="14" id="KW-0460">Magnesium</keyword>
<evidence type="ECO:0000256" key="5">
    <source>
        <dbReference type="ARBA" id="ARBA00004282"/>
    </source>
</evidence>
<reference evidence="27" key="2">
    <citation type="submission" date="2014-03" db="EMBL/GenBank/DDBJ databases">
        <title>The whipworm genome and dual-species transcriptomics of an intimate host-pathogen interaction.</title>
        <authorList>
            <person name="Foth B.J."/>
            <person name="Tsai I.J."/>
            <person name="Reid A.J."/>
            <person name="Bancroft A.J."/>
            <person name="Nichol S."/>
            <person name="Tracey A."/>
            <person name="Holroyd N."/>
            <person name="Cotton J.A."/>
            <person name="Stanley E.J."/>
            <person name="Zarowiecki M."/>
            <person name="Liu J.Z."/>
            <person name="Huckvale T."/>
            <person name="Cooper P.J."/>
            <person name="Grencis R.K."/>
            <person name="Berriman M."/>
        </authorList>
    </citation>
    <scope>NUCLEOTIDE SEQUENCE [LARGE SCALE GENOMIC DNA]</scope>
</reference>
<gene>
    <name evidence="27" type="ORF">TTRE_0000428701</name>
</gene>
<dbReference type="PANTHER" id="PTHR11556">
    <property type="entry name" value="FRUCTOSE-1,6-BISPHOSPHATASE-RELATED"/>
    <property type="match status" value="1"/>
</dbReference>
<organism evidence="27 28">
    <name type="scientific">Trichuris trichiura</name>
    <name type="common">Whipworm</name>
    <name type="synonym">Trichocephalus trichiurus</name>
    <dbReference type="NCBI Taxonomy" id="36087"/>
    <lineage>
        <taxon>Eukaryota</taxon>
        <taxon>Metazoa</taxon>
        <taxon>Ecdysozoa</taxon>
        <taxon>Nematoda</taxon>
        <taxon>Enoplea</taxon>
        <taxon>Dorylaimia</taxon>
        <taxon>Trichinellida</taxon>
        <taxon>Trichuridae</taxon>
        <taxon>Trichuris</taxon>
    </lineage>
</organism>
<protein>
    <recommendedName>
        <fullName evidence="21">Fructose-1,6-bisphosphatase isozyme 2</fullName>
        <ecNumber evidence="8">3.1.3.11</ecNumber>
    </recommendedName>
    <alternativeName>
        <fullName evidence="18">D-fructose-1,6-bisphosphate 1-phosphohydrolase</fullName>
    </alternativeName>
    <alternativeName>
        <fullName evidence="22">D-fructose-1,6-bisphosphate 1-phosphohydrolase 2</fullName>
    </alternativeName>
    <alternativeName>
        <fullName evidence="23">Muscle FBPase</fullName>
    </alternativeName>
</protein>
<dbReference type="UniPathway" id="UPA00138"/>
<keyword evidence="11" id="KW-0479">Metal-binding</keyword>
<evidence type="ECO:0000256" key="22">
    <source>
        <dbReference type="ARBA" id="ARBA00042757"/>
    </source>
</evidence>
<feature type="domain" description="Fructose-1-6-bisphosphatase class 1 C-terminal" evidence="26">
    <location>
        <begin position="209"/>
        <end position="338"/>
    </location>
</feature>
<dbReference type="GO" id="GO:0030388">
    <property type="term" value="P:fructose 1,6-bisphosphate metabolic process"/>
    <property type="evidence" value="ECO:0007669"/>
    <property type="project" value="TreeGrafter"/>
</dbReference>
<keyword evidence="9" id="KW-0963">Cytoplasm</keyword>
<dbReference type="GO" id="GO:0042132">
    <property type="term" value="F:fructose 1,6-bisphosphate 1-phosphatase activity"/>
    <property type="evidence" value="ECO:0007669"/>
    <property type="project" value="UniProtKB-EC"/>
</dbReference>
<comment type="catalytic activity">
    <reaction evidence="1">
        <text>beta-D-fructose 1,6-bisphosphate + H2O = beta-D-fructose 6-phosphate + phosphate</text>
        <dbReference type="Rhea" id="RHEA:11064"/>
        <dbReference type="ChEBI" id="CHEBI:15377"/>
        <dbReference type="ChEBI" id="CHEBI:32966"/>
        <dbReference type="ChEBI" id="CHEBI:43474"/>
        <dbReference type="ChEBI" id="CHEBI:57634"/>
        <dbReference type="EC" id="3.1.3.11"/>
    </reaction>
</comment>
<dbReference type="GO" id="GO:0006002">
    <property type="term" value="P:fructose 6-phosphate metabolic process"/>
    <property type="evidence" value="ECO:0007669"/>
    <property type="project" value="TreeGrafter"/>
</dbReference>
<keyword evidence="28" id="KW-1185">Reference proteome</keyword>
<comment type="pathway">
    <text evidence="6">Carbohydrate biosynthesis; gluconeogenesis.</text>
</comment>
<evidence type="ECO:0000256" key="18">
    <source>
        <dbReference type="ARBA" id="ARBA00032973"/>
    </source>
</evidence>
<dbReference type="GO" id="GO:0070161">
    <property type="term" value="C:anchoring junction"/>
    <property type="evidence" value="ECO:0007669"/>
    <property type="project" value="UniProtKB-SubCell"/>
</dbReference>
<evidence type="ECO:0000256" key="17">
    <source>
        <dbReference type="ARBA" id="ARBA00023277"/>
    </source>
</evidence>
<dbReference type="PROSITE" id="PS00124">
    <property type="entry name" value="FBPASE"/>
    <property type="match status" value="1"/>
</dbReference>
<keyword evidence="13" id="KW-0106">Calcium</keyword>
<dbReference type="NCBIfam" id="NF006778">
    <property type="entry name" value="PRK09293.1-1"/>
    <property type="match status" value="1"/>
</dbReference>
<dbReference type="NCBIfam" id="NF006779">
    <property type="entry name" value="PRK09293.1-3"/>
    <property type="match status" value="1"/>
</dbReference>
<keyword evidence="15" id="KW-0965">Cell junction</keyword>
<evidence type="ECO:0000259" key="25">
    <source>
        <dbReference type="Pfam" id="PF00316"/>
    </source>
</evidence>
<evidence type="ECO:0000313" key="28">
    <source>
        <dbReference type="Proteomes" id="UP000030665"/>
    </source>
</evidence>
<evidence type="ECO:0000256" key="20">
    <source>
        <dbReference type="ARBA" id="ARBA00038670"/>
    </source>
</evidence>
<evidence type="ECO:0000256" key="6">
    <source>
        <dbReference type="ARBA" id="ARBA00004742"/>
    </source>
</evidence>
<dbReference type="FunFam" id="3.40.190.80:FF:000001">
    <property type="entry name" value="Fructose-1,6-bisphosphatase class 1"/>
    <property type="match status" value="1"/>
</dbReference>
<dbReference type="PANTHER" id="PTHR11556:SF1">
    <property type="entry name" value="FRUCTOSE-BISPHOSPHATASE"/>
    <property type="match status" value="1"/>
</dbReference>
<dbReference type="Pfam" id="PF00316">
    <property type="entry name" value="FBPase"/>
    <property type="match status" value="1"/>
</dbReference>
<keyword evidence="12 24" id="KW-0378">Hydrolase</keyword>
<dbReference type="InterPro" id="IPR044015">
    <property type="entry name" value="FBPase_C_dom"/>
</dbReference>
<dbReference type="InterPro" id="IPR000146">
    <property type="entry name" value="FBPase_class-1"/>
</dbReference>
<proteinExistence type="inferred from homology"/>
<dbReference type="GO" id="GO:0005634">
    <property type="term" value="C:nucleus"/>
    <property type="evidence" value="ECO:0007669"/>
    <property type="project" value="UniProtKB-SubCell"/>
</dbReference>
<dbReference type="GO" id="GO:0006000">
    <property type="term" value="P:fructose metabolic process"/>
    <property type="evidence" value="ECO:0007669"/>
    <property type="project" value="TreeGrafter"/>
</dbReference>
<name>A0A077Z8N6_TRITR</name>
<dbReference type="InterPro" id="IPR020548">
    <property type="entry name" value="Fructose_bisphosphatase_AS"/>
</dbReference>
<evidence type="ECO:0000259" key="26">
    <source>
        <dbReference type="Pfam" id="PF18913"/>
    </source>
</evidence>
<dbReference type="InterPro" id="IPR028343">
    <property type="entry name" value="FBPtase"/>
</dbReference>
<dbReference type="AlphaFoldDB" id="A0A077Z8N6"/>
<evidence type="ECO:0000256" key="11">
    <source>
        <dbReference type="ARBA" id="ARBA00022723"/>
    </source>
</evidence>
<evidence type="ECO:0000256" key="1">
    <source>
        <dbReference type="ARBA" id="ARBA00001273"/>
    </source>
</evidence>
<evidence type="ECO:0000256" key="15">
    <source>
        <dbReference type="ARBA" id="ARBA00022949"/>
    </source>
</evidence>
<dbReference type="STRING" id="36087.A0A077Z8N6"/>
<evidence type="ECO:0000256" key="2">
    <source>
        <dbReference type="ARBA" id="ARBA00001946"/>
    </source>
</evidence>
<evidence type="ECO:0000256" key="8">
    <source>
        <dbReference type="ARBA" id="ARBA00013093"/>
    </source>
</evidence>
<feature type="domain" description="Fructose-1-6-bisphosphatase class I N-terminal" evidence="25">
    <location>
        <begin position="17"/>
        <end position="205"/>
    </location>
</feature>
<dbReference type="SUPFAM" id="SSF56655">
    <property type="entry name" value="Carbohydrate phosphatase"/>
    <property type="match status" value="1"/>
</dbReference>
<dbReference type="GO" id="GO:0006094">
    <property type="term" value="P:gluconeogenesis"/>
    <property type="evidence" value="ECO:0007669"/>
    <property type="project" value="UniProtKB-UniPathway"/>
</dbReference>
<evidence type="ECO:0000256" key="13">
    <source>
        <dbReference type="ARBA" id="ARBA00022837"/>
    </source>
</evidence>
<dbReference type="PIRSF" id="PIRSF000904">
    <property type="entry name" value="FBPtase_SBPase"/>
    <property type="match status" value="1"/>
</dbReference>
<accession>A0A077Z8N6</accession>
<dbReference type="Gene3D" id="3.40.190.80">
    <property type="match status" value="1"/>
</dbReference>
<evidence type="ECO:0000256" key="7">
    <source>
        <dbReference type="ARBA" id="ARBA00010941"/>
    </source>
</evidence>
<evidence type="ECO:0000256" key="24">
    <source>
        <dbReference type="RuleBase" id="RU000508"/>
    </source>
</evidence>